<dbReference type="InterPro" id="IPR011604">
    <property type="entry name" value="PDDEXK-like_dom_sf"/>
</dbReference>
<dbReference type="Gene3D" id="3.90.320.10">
    <property type="match status" value="1"/>
</dbReference>
<dbReference type="EMBL" id="JAFNEN010000354">
    <property type="protein sequence ID" value="KAG8184902.1"/>
    <property type="molecule type" value="Genomic_DNA"/>
</dbReference>
<dbReference type="SUPFAM" id="SSF52980">
    <property type="entry name" value="Restriction endonuclease-like"/>
    <property type="match status" value="1"/>
</dbReference>
<name>A0AAV6UL06_9ARAC</name>
<gene>
    <name evidence="2" type="ORF">JTE90_017757</name>
</gene>
<dbReference type="InterPro" id="IPR019080">
    <property type="entry name" value="YqaJ_viral_recombinase"/>
</dbReference>
<proteinExistence type="predicted"/>
<keyword evidence="3" id="KW-1185">Reference proteome</keyword>
<dbReference type="PANTHER" id="PTHR46609">
    <property type="entry name" value="EXONUCLEASE, PHAGE-TYPE/RECB, C-TERMINAL DOMAIN-CONTAINING PROTEIN"/>
    <property type="match status" value="1"/>
</dbReference>
<accession>A0AAV6UL06</accession>
<evidence type="ECO:0000313" key="2">
    <source>
        <dbReference type="EMBL" id="KAG8184902.1"/>
    </source>
</evidence>
<dbReference type="Proteomes" id="UP000827092">
    <property type="component" value="Unassembled WGS sequence"/>
</dbReference>
<dbReference type="GO" id="GO:0006281">
    <property type="term" value="P:DNA repair"/>
    <property type="evidence" value="ECO:0007669"/>
    <property type="project" value="UniProtKB-ARBA"/>
</dbReference>
<dbReference type="InterPro" id="IPR051703">
    <property type="entry name" value="NF-kappa-B_Signaling_Reg"/>
</dbReference>
<comment type="caution">
    <text evidence="2">The sequence shown here is derived from an EMBL/GenBank/DDBJ whole genome shotgun (WGS) entry which is preliminary data.</text>
</comment>
<evidence type="ECO:0000313" key="3">
    <source>
        <dbReference type="Proteomes" id="UP000827092"/>
    </source>
</evidence>
<dbReference type="InterPro" id="IPR011335">
    <property type="entry name" value="Restrct_endonuc-II-like"/>
</dbReference>
<dbReference type="PANTHER" id="PTHR46609:SF8">
    <property type="entry name" value="YQAJ VIRAL RECOMBINASE DOMAIN-CONTAINING PROTEIN"/>
    <property type="match status" value="1"/>
</dbReference>
<protein>
    <recommendedName>
        <fullName evidence="1">YqaJ viral recombinase domain-containing protein</fullName>
    </recommendedName>
</protein>
<reference evidence="2 3" key="1">
    <citation type="journal article" date="2022" name="Nat. Ecol. Evol.">
        <title>A masculinizing supergene underlies an exaggerated male reproductive morph in a spider.</title>
        <authorList>
            <person name="Hendrickx F."/>
            <person name="De Corte Z."/>
            <person name="Sonet G."/>
            <person name="Van Belleghem S.M."/>
            <person name="Kostlbacher S."/>
            <person name="Vangestel C."/>
        </authorList>
    </citation>
    <scope>NUCLEOTIDE SEQUENCE [LARGE SCALE GENOMIC DNA]</scope>
    <source>
        <strain evidence="2">W744_W776</strain>
    </source>
</reference>
<evidence type="ECO:0000259" key="1">
    <source>
        <dbReference type="Pfam" id="PF09588"/>
    </source>
</evidence>
<dbReference type="Pfam" id="PF09588">
    <property type="entry name" value="YqaJ"/>
    <property type="match status" value="1"/>
</dbReference>
<feature type="domain" description="YqaJ viral recombinase" evidence="1">
    <location>
        <begin position="1"/>
        <end position="61"/>
    </location>
</feature>
<dbReference type="AlphaFoldDB" id="A0AAV6UL06"/>
<sequence length="75" mass="8192">MKYGRAHEEDALQDLQEAIGQDIRPCGLFVDKSMPFLGATPDGLTGTYGIVEVKCPPSCENLTPEDAVSTKKFNF</sequence>
<organism evidence="2 3">
    <name type="scientific">Oedothorax gibbosus</name>
    <dbReference type="NCBI Taxonomy" id="931172"/>
    <lineage>
        <taxon>Eukaryota</taxon>
        <taxon>Metazoa</taxon>
        <taxon>Ecdysozoa</taxon>
        <taxon>Arthropoda</taxon>
        <taxon>Chelicerata</taxon>
        <taxon>Arachnida</taxon>
        <taxon>Araneae</taxon>
        <taxon>Araneomorphae</taxon>
        <taxon>Entelegynae</taxon>
        <taxon>Araneoidea</taxon>
        <taxon>Linyphiidae</taxon>
        <taxon>Erigoninae</taxon>
        <taxon>Oedothorax</taxon>
    </lineage>
</organism>